<dbReference type="STRING" id="1346286.SAMN05444362_11274"/>
<organism evidence="2 3">
    <name type="scientific">Dysgonomonas macrotermitis</name>
    <dbReference type="NCBI Taxonomy" id="1346286"/>
    <lineage>
        <taxon>Bacteria</taxon>
        <taxon>Pseudomonadati</taxon>
        <taxon>Bacteroidota</taxon>
        <taxon>Bacteroidia</taxon>
        <taxon>Bacteroidales</taxon>
        <taxon>Dysgonomonadaceae</taxon>
        <taxon>Dysgonomonas</taxon>
    </lineage>
</organism>
<dbReference type="OrthoDB" id="7061945at2"/>
<protein>
    <submittedName>
        <fullName evidence="2">Uncharacterized protein</fullName>
    </submittedName>
</protein>
<sequence>MKILNIIFYSTIVLVIIILFSCKDKEKEKIIYSLESIGIHQSFDLSTIIKEDWDTLYIISPYEELDSIVGINFSERDKSSLMISTSYEGYTTFAFIKNRQMVNYHRIPYTAVDFFPLIDSINYFSPKQKFILDEKRVVSLVE</sequence>
<evidence type="ECO:0000313" key="2">
    <source>
        <dbReference type="EMBL" id="SHF93595.1"/>
    </source>
</evidence>
<gene>
    <name evidence="2" type="ORF">SAMN05444362_11274</name>
</gene>
<keyword evidence="3" id="KW-1185">Reference proteome</keyword>
<keyword evidence="1" id="KW-1133">Transmembrane helix</keyword>
<evidence type="ECO:0000313" key="3">
    <source>
        <dbReference type="Proteomes" id="UP000184480"/>
    </source>
</evidence>
<name>A0A1M5FQ18_9BACT</name>
<dbReference type="Proteomes" id="UP000184480">
    <property type="component" value="Unassembled WGS sequence"/>
</dbReference>
<feature type="transmembrane region" description="Helical" evidence="1">
    <location>
        <begin position="6"/>
        <end position="22"/>
    </location>
</feature>
<reference evidence="3" key="1">
    <citation type="submission" date="2016-11" db="EMBL/GenBank/DDBJ databases">
        <authorList>
            <person name="Varghese N."/>
            <person name="Submissions S."/>
        </authorList>
    </citation>
    <scope>NUCLEOTIDE SEQUENCE [LARGE SCALE GENOMIC DNA]</scope>
    <source>
        <strain evidence="3">DSM 27370</strain>
    </source>
</reference>
<accession>A0A1M5FQ18</accession>
<dbReference type="RefSeq" id="WP_062180807.1">
    <property type="nucleotide sequence ID" value="NZ_BBXL01000011.1"/>
</dbReference>
<dbReference type="AlphaFoldDB" id="A0A1M5FQ18"/>
<keyword evidence="1" id="KW-0472">Membrane</keyword>
<keyword evidence="1" id="KW-0812">Transmembrane</keyword>
<dbReference type="PROSITE" id="PS51257">
    <property type="entry name" value="PROKAR_LIPOPROTEIN"/>
    <property type="match status" value="1"/>
</dbReference>
<dbReference type="EMBL" id="FQUC01000012">
    <property type="protein sequence ID" value="SHF93595.1"/>
    <property type="molecule type" value="Genomic_DNA"/>
</dbReference>
<proteinExistence type="predicted"/>
<evidence type="ECO:0000256" key="1">
    <source>
        <dbReference type="SAM" id="Phobius"/>
    </source>
</evidence>